<accession>A0AAN9LI58</accession>
<proteinExistence type="predicted"/>
<dbReference type="EMBL" id="JAYMYQ010000004">
    <property type="protein sequence ID" value="KAK7336432.1"/>
    <property type="molecule type" value="Genomic_DNA"/>
</dbReference>
<evidence type="ECO:0000313" key="1">
    <source>
        <dbReference type="EMBL" id="KAK7336432.1"/>
    </source>
</evidence>
<comment type="caution">
    <text evidence="1">The sequence shown here is derived from an EMBL/GenBank/DDBJ whole genome shotgun (WGS) entry which is preliminary data.</text>
</comment>
<gene>
    <name evidence="1" type="ORF">VNO77_16973</name>
</gene>
<evidence type="ECO:0000313" key="2">
    <source>
        <dbReference type="Proteomes" id="UP001367508"/>
    </source>
</evidence>
<keyword evidence="2" id="KW-1185">Reference proteome</keyword>
<dbReference type="Proteomes" id="UP001367508">
    <property type="component" value="Unassembled WGS sequence"/>
</dbReference>
<organism evidence="1 2">
    <name type="scientific">Canavalia gladiata</name>
    <name type="common">Sword bean</name>
    <name type="synonym">Dolichos gladiatus</name>
    <dbReference type="NCBI Taxonomy" id="3824"/>
    <lineage>
        <taxon>Eukaryota</taxon>
        <taxon>Viridiplantae</taxon>
        <taxon>Streptophyta</taxon>
        <taxon>Embryophyta</taxon>
        <taxon>Tracheophyta</taxon>
        <taxon>Spermatophyta</taxon>
        <taxon>Magnoliopsida</taxon>
        <taxon>eudicotyledons</taxon>
        <taxon>Gunneridae</taxon>
        <taxon>Pentapetalae</taxon>
        <taxon>rosids</taxon>
        <taxon>fabids</taxon>
        <taxon>Fabales</taxon>
        <taxon>Fabaceae</taxon>
        <taxon>Papilionoideae</taxon>
        <taxon>50 kb inversion clade</taxon>
        <taxon>NPAAA clade</taxon>
        <taxon>indigoferoid/millettioid clade</taxon>
        <taxon>Phaseoleae</taxon>
        <taxon>Canavalia</taxon>
    </lineage>
</organism>
<name>A0AAN9LI58_CANGL</name>
<dbReference type="AlphaFoldDB" id="A0AAN9LI58"/>
<reference evidence="1 2" key="1">
    <citation type="submission" date="2024-01" db="EMBL/GenBank/DDBJ databases">
        <title>The genomes of 5 underutilized Papilionoideae crops provide insights into root nodulation and disease resistanc.</title>
        <authorList>
            <person name="Jiang F."/>
        </authorList>
    </citation>
    <scope>NUCLEOTIDE SEQUENCE [LARGE SCALE GENOMIC DNA]</scope>
    <source>
        <strain evidence="1">LVBAO_FW01</strain>
        <tissue evidence="1">Leaves</tissue>
    </source>
</reference>
<sequence length="66" mass="7707">MRNPKEEVALLNEALEKFNIICIPICYECSAHANSIHQYCHFRTRLDAKHFSSLSKFQYSSFLALQ</sequence>
<protein>
    <submittedName>
        <fullName evidence="1">Uncharacterized protein</fullName>
    </submittedName>
</protein>